<dbReference type="OMA" id="SQDAWLN"/>
<evidence type="ECO:0000313" key="2">
    <source>
        <dbReference type="EnsemblMetazoa" id="CJA09307.1"/>
    </source>
</evidence>
<proteinExistence type="predicted"/>
<keyword evidence="3" id="KW-1185">Reference proteome</keyword>
<name>A0A8R1HX43_CAEJA</name>
<feature type="region of interest" description="Disordered" evidence="1">
    <location>
        <begin position="53"/>
        <end position="112"/>
    </location>
</feature>
<dbReference type="EnsemblMetazoa" id="CJA09307.1">
    <property type="protein sequence ID" value="CJA09307.1"/>
    <property type="gene ID" value="WBGene00128511"/>
</dbReference>
<evidence type="ECO:0000313" key="3">
    <source>
        <dbReference type="Proteomes" id="UP000005237"/>
    </source>
</evidence>
<feature type="compositionally biased region" description="Polar residues" evidence="1">
    <location>
        <begin position="103"/>
        <end position="112"/>
    </location>
</feature>
<feature type="compositionally biased region" description="Basic residues" evidence="1">
    <location>
        <begin position="16"/>
        <end position="32"/>
    </location>
</feature>
<reference evidence="3" key="1">
    <citation type="submission" date="2010-08" db="EMBL/GenBank/DDBJ databases">
        <authorList>
            <consortium name="Caenorhabditis japonica Sequencing Consortium"/>
            <person name="Wilson R.K."/>
        </authorList>
    </citation>
    <scope>NUCLEOTIDE SEQUENCE [LARGE SCALE GENOMIC DNA]</scope>
    <source>
        <strain evidence="3">DF5081</strain>
    </source>
</reference>
<sequence length="167" mass="17835">MSSGPDKSGEPPSAKAYKKAVAKRRRIKKMRQMKLNDRKGDVVVSDVSDLDVVGEGKEEPQDAWLNDLLKPDGDGGGEKMVTKVPSMDGGIDQDHSLHVQSPKEAQQQTTASKICSFTNDNLVMTSTAGSAPASPEDETKKSEISLKALLGVGVATVAIALFARLRN</sequence>
<reference evidence="2" key="2">
    <citation type="submission" date="2022-06" db="UniProtKB">
        <authorList>
            <consortium name="EnsemblMetazoa"/>
        </authorList>
    </citation>
    <scope>IDENTIFICATION</scope>
    <source>
        <strain evidence="2">DF5081</strain>
    </source>
</reference>
<protein>
    <submittedName>
        <fullName evidence="2">Uncharacterized protein</fullName>
    </submittedName>
</protein>
<feature type="region of interest" description="Disordered" evidence="1">
    <location>
        <begin position="1"/>
        <end position="38"/>
    </location>
</feature>
<feature type="compositionally biased region" description="Basic and acidic residues" evidence="1">
    <location>
        <begin position="69"/>
        <end position="81"/>
    </location>
</feature>
<evidence type="ECO:0000256" key="1">
    <source>
        <dbReference type="SAM" id="MobiDB-lite"/>
    </source>
</evidence>
<accession>A0A8R1HX43</accession>
<dbReference type="Proteomes" id="UP000005237">
    <property type="component" value="Unassembled WGS sequence"/>
</dbReference>
<dbReference type="AlphaFoldDB" id="A0A8R1HX43"/>
<organism evidence="2 3">
    <name type="scientific">Caenorhabditis japonica</name>
    <dbReference type="NCBI Taxonomy" id="281687"/>
    <lineage>
        <taxon>Eukaryota</taxon>
        <taxon>Metazoa</taxon>
        <taxon>Ecdysozoa</taxon>
        <taxon>Nematoda</taxon>
        <taxon>Chromadorea</taxon>
        <taxon>Rhabditida</taxon>
        <taxon>Rhabditina</taxon>
        <taxon>Rhabditomorpha</taxon>
        <taxon>Rhabditoidea</taxon>
        <taxon>Rhabditidae</taxon>
        <taxon>Peloderinae</taxon>
        <taxon>Caenorhabditis</taxon>
    </lineage>
</organism>